<dbReference type="InterPro" id="IPR050765">
    <property type="entry name" value="Riboflavin_Biosynth_HTPR"/>
</dbReference>
<accession>A0A1G6D173</accession>
<dbReference type="STRING" id="439219.SAMN02910293_01911"/>
<name>A0A1G6D173_9STRE</name>
<keyword evidence="3" id="KW-1185">Reference proteome</keyword>
<dbReference type="Proteomes" id="UP000182508">
    <property type="component" value="Unassembled WGS sequence"/>
</dbReference>
<dbReference type="Gene3D" id="3.40.430.10">
    <property type="entry name" value="Dihydrofolate Reductase, subunit A"/>
    <property type="match status" value="1"/>
</dbReference>
<dbReference type="RefSeq" id="WP_074486484.1">
    <property type="nucleotide sequence ID" value="NZ_FMXP01000030.1"/>
</dbReference>
<dbReference type="PANTHER" id="PTHR38011">
    <property type="entry name" value="DIHYDROFOLATE REDUCTASE FAMILY PROTEIN (AFU_ORTHOLOGUE AFUA_8G06820)"/>
    <property type="match status" value="1"/>
</dbReference>
<feature type="domain" description="Bacterial bifunctional deaminase-reductase C-terminal" evidence="1">
    <location>
        <begin position="10"/>
        <end position="159"/>
    </location>
</feature>
<evidence type="ECO:0000313" key="3">
    <source>
        <dbReference type="Proteomes" id="UP000182508"/>
    </source>
</evidence>
<dbReference type="AlphaFoldDB" id="A0A1G6D173"/>
<dbReference type="InterPro" id="IPR024072">
    <property type="entry name" value="DHFR-like_dom_sf"/>
</dbReference>
<dbReference type="EMBL" id="FMXP01000030">
    <property type="protein sequence ID" value="SDB38860.1"/>
    <property type="molecule type" value="Genomic_DNA"/>
</dbReference>
<dbReference type="eggNOG" id="COG0262">
    <property type="taxonomic scope" value="Bacteria"/>
</dbReference>
<dbReference type="PANTHER" id="PTHR38011:SF11">
    <property type="entry name" value="2,5-DIAMINO-6-RIBOSYLAMINO-4(3H)-PYRIMIDINONE 5'-PHOSPHATE REDUCTASE"/>
    <property type="match status" value="1"/>
</dbReference>
<protein>
    <submittedName>
        <fullName evidence="2">Dihydrofolate reductase</fullName>
    </submittedName>
</protein>
<dbReference type="GO" id="GO:0008703">
    <property type="term" value="F:5-amino-6-(5-phosphoribosylamino)uracil reductase activity"/>
    <property type="evidence" value="ECO:0007669"/>
    <property type="project" value="InterPro"/>
</dbReference>
<proteinExistence type="predicted"/>
<reference evidence="2 3" key="1">
    <citation type="submission" date="2016-10" db="EMBL/GenBank/DDBJ databases">
        <authorList>
            <person name="de Groot N.N."/>
        </authorList>
    </citation>
    <scope>NUCLEOTIDE SEQUENCE [LARGE SCALE GENOMIC DNA]</scope>
    <source>
        <strain evidence="2 3">A-4</strain>
    </source>
</reference>
<evidence type="ECO:0000313" key="2">
    <source>
        <dbReference type="EMBL" id="SDB38860.1"/>
    </source>
</evidence>
<organism evidence="2 3">
    <name type="scientific">Streptococcus henryi</name>
    <dbReference type="NCBI Taxonomy" id="439219"/>
    <lineage>
        <taxon>Bacteria</taxon>
        <taxon>Bacillati</taxon>
        <taxon>Bacillota</taxon>
        <taxon>Bacilli</taxon>
        <taxon>Lactobacillales</taxon>
        <taxon>Streptococcaceae</taxon>
        <taxon>Streptococcus</taxon>
    </lineage>
</organism>
<dbReference type="GO" id="GO:0009231">
    <property type="term" value="P:riboflavin biosynthetic process"/>
    <property type="evidence" value="ECO:0007669"/>
    <property type="project" value="InterPro"/>
</dbReference>
<evidence type="ECO:0000259" key="1">
    <source>
        <dbReference type="Pfam" id="PF01872"/>
    </source>
</evidence>
<dbReference type="InterPro" id="IPR002734">
    <property type="entry name" value="RibDG_C"/>
</dbReference>
<dbReference type="SUPFAM" id="SSF53597">
    <property type="entry name" value="Dihydrofolate reductase-like"/>
    <property type="match status" value="1"/>
</dbReference>
<sequence>MAIYFYGCVTMDGYLADSQHRIDWLHQVGSVEDTGYDDFYKKMNVTIMGKRTFEEIQNLPDVEKFYQATENYVFTHEKELKVKNYQAVEENVLDFISKIDKDKNVFVIGGNSLIAPLLDADLFDHLIIQIAPVILGKGIPLFTQSEFQRFYHLDQVRQFGQFAELVFSRKAPLDLPIS</sequence>
<gene>
    <name evidence="2" type="ORF">SAMN02910293_01911</name>
</gene>
<dbReference type="Pfam" id="PF01872">
    <property type="entry name" value="RibD_C"/>
    <property type="match status" value="1"/>
</dbReference>